<proteinExistence type="predicted"/>
<sequence length="260" mass="30653">MIPLPKLSEVKNILNTHHILNIILSSLFISSKCLPVVCEFLYEKCGFDTREHEIMVFLAVVIFWKNRKASNWLHYLYTVYLFSKCANFVLFLRSNPFYGIVYGIVCLAITVMLPEPLYEESDKVRYFQDADLYNEIQKDPKVTWVIEFFTTWSPECKHITPTFSKLSERYTLPNLRFGKLDVGRYAKEGDRFRINTHPTSRQLPTIAVFKNGEQIIRRPTIGQNKRAIPFVFTEENCIRELDLYNIYEECKKAKYSKKTQ</sequence>
<accession>A0AC34Q650</accession>
<protein>
    <submittedName>
        <fullName evidence="2">Thioredoxin domain-containing protein</fullName>
    </submittedName>
</protein>
<reference evidence="2" key="1">
    <citation type="submission" date="2022-11" db="UniProtKB">
        <authorList>
            <consortium name="WormBaseParasite"/>
        </authorList>
    </citation>
    <scope>IDENTIFICATION</scope>
</reference>
<name>A0AC34Q650_9BILA</name>
<dbReference type="WBParaSite" id="JU765_v2.g13306.t1">
    <property type="protein sequence ID" value="JU765_v2.g13306.t1"/>
    <property type="gene ID" value="JU765_v2.g13306"/>
</dbReference>
<organism evidence="1 2">
    <name type="scientific">Panagrolaimus sp. JU765</name>
    <dbReference type="NCBI Taxonomy" id="591449"/>
    <lineage>
        <taxon>Eukaryota</taxon>
        <taxon>Metazoa</taxon>
        <taxon>Ecdysozoa</taxon>
        <taxon>Nematoda</taxon>
        <taxon>Chromadorea</taxon>
        <taxon>Rhabditida</taxon>
        <taxon>Tylenchina</taxon>
        <taxon>Panagrolaimomorpha</taxon>
        <taxon>Panagrolaimoidea</taxon>
        <taxon>Panagrolaimidae</taxon>
        <taxon>Panagrolaimus</taxon>
    </lineage>
</organism>
<dbReference type="Proteomes" id="UP000887576">
    <property type="component" value="Unplaced"/>
</dbReference>
<evidence type="ECO:0000313" key="2">
    <source>
        <dbReference type="WBParaSite" id="JU765_v2.g13306.t1"/>
    </source>
</evidence>
<evidence type="ECO:0000313" key="1">
    <source>
        <dbReference type="Proteomes" id="UP000887576"/>
    </source>
</evidence>